<dbReference type="EMBL" id="CP071793">
    <property type="protein sequence ID" value="QTD52072.1"/>
    <property type="molecule type" value="Genomic_DNA"/>
</dbReference>
<keyword evidence="2" id="KW-1185">Reference proteome</keyword>
<organism evidence="1 2">
    <name type="scientific">Sulfidibacter corallicola</name>
    <dbReference type="NCBI Taxonomy" id="2818388"/>
    <lineage>
        <taxon>Bacteria</taxon>
        <taxon>Pseudomonadati</taxon>
        <taxon>Acidobacteriota</taxon>
        <taxon>Holophagae</taxon>
        <taxon>Acanthopleuribacterales</taxon>
        <taxon>Acanthopleuribacteraceae</taxon>
        <taxon>Sulfidibacter</taxon>
    </lineage>
</organism>
<name>A0A8A4TSN8_SULCO</name>
<dbReference type="KEGG" id="scor:J3U87_06325"/>
<accession>A0A8A4TSN8</accession>
<protein>
    <submittedName>
        <fullName evidence="1">Uncharacterized protein</fullName>
    </submittedName>
</protein>
<dbReference type="RefSeq" id="WP_237382182.1">
    <property type="nucleotide sequence ID" value="NZ_CP071793.1"/>
</dbReference>
<evidence type="ECO:0000313" key="2">
    <source>
        <dbReference type="Proteomes" id="UP000663929"/>
    </source>
</evidence>
<dbReference type="Proteomes" id="UP000663929">
    <property type="component" value="Chromosome"/>
</dbReference>
<evidence type="ECO:0000313" key="1">
    <source>
        <dbReference type="EMBL" id="QTD52072.1"/>
    </source>
</evidence>
<sequence>MTIKTETEALEISFNVHNTSGRTVYLYEPDPPYLLPGLDDRLLILFGRLPVPEDHDVEVPETPGVAILRPGDLLHRRLNLRLPVEKKYPYPVFPLGTRATPTVLRKVQVAFGYVAGDLDMGIGYFGEQEVATPKISVTHQAFVLSPLFEIEVPAQAWNWPFHAPEAELNPSIQTQVSAKITSHSDLQAK</sequence>
<reference evidence="1" key="1">
    <citation type="submission" date="2021-03" db="EMBL/GenBank/DDBJ databases">
        <title>Acanthopleuribacteraceae sp. M133.</title>
        <authorList>
            <person name="Wang G."/>
        </authorList>
    </citation>
    <scope>NUCLEOTIDE SEQUENCE</scope>
    <source>
        <strain evidence="1">M133</strain>
    </source>
</reference>
<dbReference type="AlphaFoldDB" id="A0A8A4TSN8"/>
<gene>
    <name evidence="1" type="ORF">J3U87_06325</name>
</gene>
<proteinExistence type="predicted"/>